<keyword evidence="9" id="KW-1185">Reference proteome</keyword>
<accession>A0ABS7WWM3</accession>
<dbReference type="EMBL" id="JAGXFD010000001">
    <property type="protein sequence ID" value="MBZ9567012.1"/>
    <property type="molecule type" value="Genomic_DNA"/>
</dbReference>
<sequence length="160" mass="16374">MNSRFAHNLVHTRAGLAALVLRVPVGLILAAHGSQKLFGWFGGYGLEGTGQWLASIGLAPGHLMALLAGSAEFFGGLALVLGLLARPAALVVAFTMLVAIVSVHIGNGLFIANNGFEYALSLFVVMLALAIQGAGRFSLDGLLASRLADGGVGRHAATGQ</sequence>
<evidence type="ECO:0000256" key="1">
    <source>
        <dbReference type="ARBA" id="ARBA00004651"/>
    </source>
</evidence>
<evidence type="ECO:0000313" key="8">
    <source>
        <dbReference type="EMBL" id="MBZ9567012.1"/>
    </source>
</evidence>
<reference evidence="8 9" key="1">
    <citation type="submission" date="2021-05" db="EMBL/GenBank/DDBJ databases">
        <title>Petroleum and Energy Research Collection (APPE): ex situ preservation of microbial diversity associated with the oil industry and exploitation of its biotechnological potential.</title>
        <authorList>
            <person name="Paixao C.T.M."/>
            <person name="Gomes M.B."/>
            <person name="Oliveira V.M."/>
        </authorList>
    </citation>
    <scope>NUCLEOTIDE SEQUENCE [LARGE SCALE GENOMIC DNA]</scope>
    <source>
        <strain evidence="8 9">LIT2</strain>
    </source>
</reference>
<gene>
    <name evidence="8" type="ORF">KGQ91_04825</name>
</gene>
<evidence type="ECO:0000256" key="2">
    <source>
        <dbReference type="ARBA" id="ARBA00006679"/>
    </source>
</evidence>
<dbReference type="RefSeq" id="WP_224416040.1">
    <property type="nucleotide sequence ID" value="NZ_JAGXFC010000001.1"/>
</dbReference>
<proteinExistence type="inferred from homology"/>
<comment type="similarity">
    <text evidence="2">Belongs to the DoxX family.</text>
</comment>
<evidence type="ECO:0000256" key="3">
    <source>
        <dbReference type="ARBA" id="ARBA00022475"/>
    </source>
</evidence>
<evidence type="ECO:0000256" key="4">
    <source>
        <dbReference type="ARBA" id="ARBA00022692"/>
    </source>
</evidence>
<dbReference type="InterPro" id="IPR032808">
    <property type="entry name" value="DoxX"/>
</dbReference>
<feature type="transmembrane region" description="Helical" evidence="7">
    <location>
        <begin position="52"/>
        <end position="81"/>
    </location>
</feature>
<evidence type="ECO:0000256" key="6">
    <source>
        <dbReference type="ARBA" id="ARBA00023136"/>
    </source>
</evidence>
<feature type="transmembrane region" description="Helical" evidence="7">
    <location>
        <begin position="12"/>
        <end position="32"/>
    </location>
</feature>
<feature type="transmembrane region" description="Helical" evidence="7">
    <location>
        <begin position="88"/>
        <end position="112"/>
    </location>
</feature>
<dbReference type="Pfam" id="PF07681">
    <property type="entry name" value="DoxX"/>
    <property type="match status" value="1"/>
</dbReference>
<evidence type="ECO:0000313" key="9">
    <source>
        <dbReference type="Proteomes" id="UP001319883"/>
    </source>
</evidence>
<comment type="subcellular location">
    <subcellularLocation>
        <location evidence="1">Cell membrane</location>
        <topology evidence="1">Multi-pass membrane protein</topology>
    </subcellularLocation>
</comment>
<dbReference type="PANTHER" id="PTHR33452">
    <property type="entry name" value="OXIDOREDUCTASE CATD-RELATED"/>
    <property type="match status" value="1"/>
</dbReference>
<keyword evidence="5 7" id="KW-1133">Transmembrane helix</keyword>
<comment type="caution">
    <text evidence="8">The sequence shown here is derived from an EMBL/GenBank/DDBJ whole genome shotgun (WGS) entry which is preliminary data.</text>
</comment>
<organism evidence="8 9">
    <name type="scientific">Modicisalibacter tunisiensis</name>
    <dbReference type="NCBI Taxonomy" id="390637"/>
    <lineage>
        <taxon>Bacteria</taxon>
        <taxon>Pseudomonadati</taxon>
        <taxon>Pseudomonadota</taxon>
        <taxon>Gammaproteobacteria</taxon>
        <taxon>Oceanospirillales</taxon>
        <taxon>Halomonadaceae</taxon>
        <taxon>Modicisalibacter</taxon>
    </lineage>
</organism>
<evidence type="ECO:0000256" key="5">
    <source>
        <dbReference type="ARBA" id="ARBA00022989"/>
    </source>
</evidence>
<keyword evidence="4 7" id="KW-0812">Transmembrane</keyword>
<protein>
    <submittedName>
        <fullName evidence="8">DoxX family protein</fullName>
    </submittedName>
</protein>
<evidence type="ECO:0000256" key="7">
    <source>
        <dbReference type="SAM" id="Phobius"/>
    </source>
</evidence>
<feature type="transmembrane region" description="Helical" evidence="7">
    <location>
        <begin position="118"/>
        <end position="139"/>
    </location>
</feature>
<keyword evidence="3" id="KW-1003">Cell membrane</keyword>
<dbReference type="Proteomes" id="UP001319883">
    <property type="component" value="Unassembled WGS sequence"/>
</dbReference>
<keyword evidence="6 7" id="KW-0472">Membrane</keyword>
<dbReference type="InterPro" id="IPR051907">
    <property type="entry name" value="DoxX-like_oxidoreductase"/>
</dbReference>
<dbReference type="PANTHER" id="PTHR33452:SF1">
    <property type="entry name" value="INNER MEMBRANE PROTEIN YPHA-RELATED"/>
    <property type="match status" value="1"/>
</dbReference>
<name>A0ABS7WWM3_9GAMM</name>